<dbReference type="PANTHER" id="PTHR10067:SF6">
    <property type="entry name" value="PHOSPHATIDYLSERINE DECARBOXYLASE PROENZYME, MITOCHONDRIAL"/>
    <property type="match status" value="1"/>
</dbReference>
<reference evidence="14 15" key="1">
    <citation type="journal article" date="2014" name="Genome Announc.">
        <title>Draft genome sequences of eight enterohepatic helicobacter species isolated from both laboratory and wild rodents.</title>
        <authorList>
            <person name="Sheh A."/>
            <person name="Shen Z."/>
            <person name="Fox J.G."/>
        </authorList>
    </citation>
    <scope>NUCLEOTIDE SEQUENCE [LARGE SCALE GENOMIC DNA]</scope>
    <source>
        <strain evidence="14 15">MIT 98-6810</strain>
    </source>
</reference>
<evidence type="ECO:0000313" key="13">
    <source>
        <dbReference type="EMBL" id="CUU39927.1"/>
    </source>
</evidence>
<keyword evidence="9 13" id="KW-0456">Lyase</keyword>
<dbReference type="EC" id="4.1.1.65" evidence="3"/>
<protein>
    <recommendedName>
        <fullName evidence="3">phosphatidylserine decarboxylase</fullName>
        <ecNumber evidence="3">4.1.1.65</ecNumber>
    </recommendedName>
</protein>
<keyword evidence="6" id="KW-0443">Lipid metabolism</keyword>
<evidence type="ECO:0000256" key="6">
    <source>
        <dbReference type="ARBA" id="ARBA00023098"/>
    </source>
</evidence>
<dbReference type="NCBIfam" id="TIGR00163">
    <property type="entry name" value="PS_decarb"/>
    <property type="match status" value="1"/>
</dbReference>
<dbReference type="RefSeq" id="WP_034343930.1">
    <property type="nucleotide sequence ID" value="NZ_CAMTKE010000007.1"/>
</dbReference>
<evidence type="ECO:0000256" key="1">
    <source>
        <dbReference type="ARBA" id="ARBA00001928"/>
    </source>
</evidence>
<keyword evidence="4" id="KW-0444">Lipid biosynthesis</keyword>
<comment type="cofactor">
    <cofactor evidence="1">
        <name>pyruvate</name>
        <dbReference type="ChEBI" id="CHEBI:15361"/>
    </cofactor>
</comment>
<dbReference type="UniPathway" id="UPA00558"/>
<accession>A0A099UAN2</accession>
<dbReference type="InterPro" id="IPR033177">
    <property type="entry name" value="PSD-B"/>
</dbReference>
<dbReference type="EMBL" id="LN907858">
    <property type="protein sequence ID" value="CUU39927.1"/>
    <property type="molecule type" value="Genomic_DNA"/>
</dbReference>
<evidence type="ECO:0000256" key="2">
    <source>
        <dbReference type="ARBA" id="ARBA00005189"/>
    </source>
</evidence>
<dbReference type="GeneID" id="78151262"/>
<dbReference type="GO" id="GO:0006646">
    <property type="term" value="P:phosphatidylethanolamine biosynthetic process"/>
    <property type="evidence" value="ECO:0007669"/>
    <property type="project" value="UniProtKB-UniPathway"/>
</dbReference>
<evidence type="ECO:0000313" key="14">
    <source>
        <dbReference type="EMBL" id="TLD77850.1"/>
    </source>
</evidence>
<evidence type="ECO:0000256" key="10">
    <source>
        <dbReference type="ARBA" id="ARBA00023264"/>
    </source>
</evidence>
<dbReference type="GO" id="GO:0004609">
    <property type="term" value="F:phosphatidylserine decarboxylase activity"/>
    <property type="evidence" value="ECO:0007669"/>
    <property type="project" value="UniProtKB-EC"/>
</dbReference>
<proteinExistence type="predicted"/>
<evidence type="ECO:0000256" key="4">
    <source>
        <dbReference type="ARBA" id="ARBA00022516"/>
    </source>
</evidence>
<dbReference type="Proteomes" id="UP000064525">
    <property type="component" value="Chromosome I"/>
</dbReference>
<comment type="pathway">
    <text evidence="2">Lipid metabolism.</text>
</comment>
<name>A0A099UAN2_9HELI</name>
<reference evidence="13" key="2">
    <citation type="submission" date="2015-11" db="EMBL/GenBank/DDBJ databases">
        <authorList>
            <person name="Zhang Y."/>
            <person name="Guo Z."/>
        </authorList>
    </citation>
    <scope>NUCLEOTIDE SEQUENCE</scope>
    <source>
        <strain evidence="13">1</strain>
    </source>
</reference>
<dbReference type="Pfam" id="PF02666">
    <property type="entry name" value="PS_Dcarbxylase"/>
    <property type="match status" value="1"/>
</dbReference>
<dbReference type="InterPro" id="IPR003817">
    <property type="entry name" value="PS_Dcarbxylase"/>
</dbReference>
<evidence type="ECO:0000256" key="9">
    <source>
        <dbReference type="ARBA" id="ARBA00023239"/>
    </source>
</evidence>
<comment type="pathway">
    <text evidence="12">Phospholipid metabolism; phosphatidylethanolamine biosynthesis.</text>
</comment>
<keyword evidence="8" id="KW-0594">Phospholipid biosynthesis</keyword>
<dbReference type="OrthoDB" id="9802030at2"/>
<dbReference type="PANTHER" id="PTHR10067">
    <property type="entry name" value="PHOSPHATIDYLSERINE DECARBOXYLASE"/>
    <property type="match status" value="1"/>
</dbReference>
<dbReference type="NCBIfam" id="NF003038">
    <property type="entry name" value="PRK03934.1"/>
    <property type="match status" value="1"/>
</dbReference>
<evidence type="ECO:0000256" key="5">
    <source>
        <dbReference type="ARBA" id="ARBA00022793"/>
    </source>
</evidence>
<keyword evidence="11" id="KW-0670">Pyruvate</keyword>
<evidence type="ECO:0000256" key="7">
    <source>
        <dbReference type="ARBA" id="ARBA00023145"/>
    </source>
</evidence>
<dbReference type="KEGG" id="hty:BN2458_PEG1042"/>
<dbReference type="EMBL" id="JRPF02000015">
    <property type="protein sequence ID" value="TLD77850.1"/>
    <property type="molecule type" value="Genomic_DNA"/>
</dbReference>
<dbReference type="PATRIC" id="fig|76936.10.peg.1017"/>
<sequence length="261" mass="29810">MNLSNKFSRLFGRFASCEFPSFLQHFINSVYVKIFDIDLSEFALASSYTSLNALFTRSLSKPRAINPNPIVLIAPCDSLITQMGKTSDKYALQIKGMEYSVEELLGQKLDREFYYINFYLSPRDYHRYHAPCDMQICEMRYFGGELLPVNLPSLQKNQNLFVRNERVVVVAKTSSNKWIYFVAVGALNVGSMVMHCEPKIQSNAKAHNTTYTYTTPISVKKGEELGMFKMGSTIVLFMEQMIPDININQKVKFAQDLGTYA</sequence>
<dbReference type="AlphaFoldDB" id="A0A099UAN2"/>
<keyword evidence="7" id="KW-0865">Zymogen</keyword>
<reference evidence="16" key="3">
    <citation type="submission" date="2015-11" db="EMBL/GenBank/DDBJ databases">
        <authorList>
            <person name="Anvar S.Y."/>
        </authorList>
    </citation>
    <scope>NUCLEOTIDE SEQUENCE [LARGE SCALE GENOMIC DNA]</scope>
</reference>
<keyword evidence="10" id="KW-1208">Phospholipid metabolism</keyword>
<dbReference type="STRING" id="76936.BN2458_PEG1042"/>
<evidence type="ECO:0000256" key="12">
    <source>
        <dbReference type="ARBA" id="ARBA00024326"/>
    </source>
</evidence>
<evidence type="ECO:0000256" key="11">
    <source>
        <dbReference type="ARBA" id="ARBA00023317"/>
    </source>
</evidence>
<evidence type="ECO:0000313" key="15">
    <source>
        <dbReference type="Proteomes" id="UP000029925"/>
    </source>
</evidence>
<evidence type="ECO:0000313" key="16">
    <source>
        <dbReference type="Proteomes" id="UP000064525"/>
    </source>
</evidence>
<organism evidence="13 16">
    <name type="scientific">Helicobacter typhlonius</name>
    <dbReference type="NCBI Taxonomy" id="76936"/>
    <lineage>
        <taxon>Bacteria</taxon>
        <taxon>Pseudomonadati</taxon>
        <taxon>Campylobacterota</taxon>
        <taxon>Epsilonproteobacteria</taxon>
        <taxon>Campylobacterales</taxon>
        <taxon>Helicobacteraceae</taxon>
        <taxon>Helicobacter</taxon>
    </lineage>
</organism>
<evidence type="ECO:0000256" key="3">
    <source>
        <dbReference type="ARBA" id="ARBA00012243"/>
    </source>
</evidence>
<gene>
    <name evidence="13" type="ORF">BN2458_PEG1042</name>
    <name evidence="14" type="ORF">LS75_009155</name>
</gene>
<keyword evidence="15" id="KW-1185">Reference proteome</keyword>
<evidence type="ECO:0000256" key="8">
    <source>
        <dbReference type="ARBA" id="ARBA00023209"/>
    </source>
</evidence>
<dbReference type="Proteomes" id="UP000029925">
    <property type="component" value="Unassembled WGS sequence"/>
</dbReference>
<keyword evidence="5" id="KW-0210">Decarboxylase</keyword>